<feature type="transmembrane region" description="Helical" evidence="10">
    <location>
        <begin position="40"/>
        <end position="63"/>
    </location>
</feature>
<evidence type="ECO:0000313" key="11">
    <source>
        <dbReference type="EMBL" id="KDR09715.1"/>
    </source>
</evidence>
<keyword evidence="7 10" id="KW-0472">Membrane</keyword>
<accession>A0A067QY10</accession>
<evidence type="ECO:0000256" key="7">
    <source>
        <dbReference type="ARBA" id="ARBA00023136"/>
    </source>
</evidence>
<dbReference type="PANTHER" id="PTHR21137:SF35">
    <property type="entry name" value="ODORANT RECEPTOR 19A-RELATED"/>
    <property type="match status" value="1"/>
</dbReference>
<dbReference type="PANTHER" id="PTHR21137">
    <property type="entry name" value="ODORANT RECEPTOR"/>
    <property type="match status" value="1"/>
</dbReference>
<comment type="subcellular location">
    <subcellularLocation>
        <location evidence="1 10">Cell membrane</location>
        <topology evidence="1 10">Multi-pass membrane protein</topology>
    </subcellularLocation>
</comment>
<evidence type="ECO:0000256" key="8">
    <source>
        <dbReference type="ARBA" id="ARBA00023170"/>
    </source>
</evidence>
<keyword evidence="5 10" id="KW-0552">Olfaction</keyword>
<dbReference type="InterPro" id="IPR004117">
    <property type="entry name" value="7tm6_olfct_rcpt"/>
</dbReference>
<proteinExistence type="inferred from homology"/>
<sequence>MEGAILQEEDITERRFNSLLLFLRIAGTPMHSKRKTIFHGLYNVLAFVSLHGLFLQFFMGVITKMDIEHVVMATRFFIGGCITVWMQLSLRIQKNAFESLLLLTESFTWEDQPQTDPDTKSLTMAGVIPRFLKHMRYVLLSVSVYHAVQSSVRVIIYDDLVFDTWYPFDTSEGLPVLITGIFQVFGTILMLATMSAFSGLYGIMMCVACSQLEKLRAALLDIKQETSEHEETFSRMQDQLNACIRHHQEIKRFMQTLEDVYSPCFCGLFLISLITFCFFAFSTVLSWGNPGDVIQGLAAYSLLFACVFIFCRLGTELTAQAESVGDSAWGCDWVGTPVQFQRCLAFVIATAQKEFTLTAGKFVPVSNTTMMNMLNQSVSLFMFLLQMKYRNDGEKEGKLI</sequence>
<evidence type="ECO:0000256" key="3">
    <source>
        <dbReference type="ARBA" id="ARBA00022606"/>
    </source>
</evidence>
<dbReference type="GO" id="GO:0004984">
    <property type="term" value="F:olfactory receptor activity"/>
    <property type="evidence" value="ECO:0007669"/>
    <property type="project" value="InterPro"/>
</dbReference>
<keyword evidence="6 10" id="KW-1133">Transmembrane helix</keyword>
<organism evidence="11 12">
    <name type="scientific">Zootermopsis nevadensis</name>
    <name type="common">Dampwood termite</name>
    <dbReference type="NCBI Taxonomy" id="136037"/>
    <lineage>
        <taxon>Eukaryota</taxon>
        <taxon>Metazoa</taxon>
        <taxon>Ecdysozoa</taxon>
        <taxon>Arthropoda</taxon>
        <taxon>Hexapoda</taxon>
        <taxon>Insecta</taxon>
        <taxon>Pterygota</taxon>
        <taxon>Neoptera</taxon>
        <taxon>Polyneoptera</taxon>
        <taxon>Dictyoptera</taxon>
        <taxon>Blattodea</taxon>
        <taxon>Blattoidea</taxon>
        <taxon>Termitoidae</taxon>
        <taxon>Termopsidae</taxon>
        <taxon>Zootermopsis</taxon>
    </lineage>
</organism>
<dbReference type="OMA" id="VEINICG"/>
<keyword evidence="3 10" id="KW-0716">Sensory transduction</keyword>
<keyword evidence="2" id="KW-1003">Cell membrane</keyword>
<evidence type="ECO:0000313" key="12">
    <source>
        <dbReference type="Proteomes" id="UP000027135"/>
    </source>
</evidence>
<comment type="similarity">
    <text evidence="10">Belongs to the insect chemoreceptor superfamily. Heteromeric odorant receptor channel (TC 1.A.69) family.</text>
</comment>
<comment type="caution">
    <text evidence="10">Lacks conserved residue(s) required for the propagation of feature annotation.</text>
</comment>
<evidence type="ECO:0000256" key="4">
    <source>
        <dbReference type="ARBA" id="ARBA00022692"/>
    </source>
</evidence>
<dbReference type="Proteomes" id="UP000027135">
    <property type="component" value="Unassembled WGS sequence"/>
</dbReference>
<keyword evidence="12" id="KW-1185">Reference proteome</keyword>
<feature type="transmembrane region" description="Helical" evidence="10">
    <location>
        <begin position="137"/>
        <end position="156"/>
    </location>
</feature>
<keyword evidence="8 10" id="KW-0675">Receptor</keyword>
<dbReference type="Pfam" id="PF02949">
    <property type="entry name" value="7tm_6"/>
    <property type="match status" value="1"/>
</dbReference>
<dbReference type="EMBL" id="KK853223">
    <property type="protein sequence ID" value="KDR09715.1"/>
    <property type="molecule type" value="Genomic_DNA"/>
</dbReference>
<feature type="transmembrane region" description="Helical" evidence="10">
    <location>
        <begin position="293"/>
        <end position="311"/>
    </location>
</feature>
<evidence type="ECO:0000256" key="1">
    <source>
        <dbReference type="ARBA" id="ARBA00004651"/>
    </source>
</evidence>
<feature type="transmembrane region" description="Helical" evidence="10">
    <location>
        <begin position="69"/>
        <end position="88"/>
    </location>
</feature>
<evidence type="ECO:0000256" key="2">
    <source>
        <dbReference type="ARBA" id="ARBA00022475"/>
    </source>
</evidence>
<feature type="transmembrane region" description="Helical" evidence="10">
    <location>
        <begin position="176"/>
        <end position="209"/>
    </location>
</feature>
<dbReference type="GO" id="GO:0005549">
    <property type="term" value="F:odorant binding"/>
    <property type="evidence" value="ECO:0007669"/>
    <property type="project" value="InterPro"/>
</dbReference>
<dbReference type="FunCoup" id="A0A067QY10">
    <property type="interactions" value="98"/>
</dbReference>
<name>A0A067QY10_ZOONE</name>
<evidence type="ECO:0000256" key="10">
    <source>
        <dbReference type="RuleBase" id="RU351113"/>
    </source>
</evidence>
<dbReference type="eggNOG" id="ENOG502SV87">
    <property type="taxonomic scope" value="Eukaryota"/>
</dbReference>
<protein>
    <recommendedName>
        <fullName evidence="10">Odorant receptor</fullName>
    </recommendedName>
</protein>
<reference evidence="11 12" key="1">
    <citation type="journal article" date="2014" name="Nat. Commun.">
        <title>Molecular traces of alternative social organization in a termite genome.</title>
        <authorList>
            <person name="Terrapon N."/>
            <person name="Li C."/>
            <person name="Robertson H.M."/>
            <person name="Ji L."/>
            <person name="Meng X."/>
            <person name="Booth W."/>
            <person name="Chen Z."/>
            <person name="Childers C.P."/>
            <person name="Glastad K.M."/>
            <person name="Gokhale K."/>
            <person name="Gowin J."/>
            <person name="Gronenberg W."/>
            <person name="Hermansen R.A."/>
            <person name="Hu H."/>
            <person name="Hunt B.G."/>
            <person name="Huylmans A.K."/>
            <person name="Khalil S.M."/>
            <person name="Mitchell R.D."/>
            <person name="Munoz-Torres M.C."/>
            <person name="Mustard J.A."/>
            <person name="Pan H."/>
            <person name="Reese J.T."/>
            <person name="Scharf M.E."/>
            <person name="Sun F."/>
            <person name="Vogel H."/>
            <person name="Xiao J."/>
            <person name="Yang W."/>
            <person name="Yang Z."/>
            <person name="Yang Z."/>
            <person name="Zhou J."/>
            <person name="Zhu J."/>
            <person name="Brent C.S."/>
            <person name="Elsik C.G."/>
            <person name="Goodisman M.A."/>
            <person name="Liberles D.A."/>
            <person name="Roe R.M."/>
            <person name="Vargo E.L."/>
            <person name="Vilcinskas A."/>
            <person name="Wang J."/>
            <person name="Bornberg-Bauer E."/>
            <person name="Korb J."/>
            <person name="Zhang G."/>
            <person name="Liebig J."/>
        </authorList>
    </citation>
    <scope>NUCLEOTIDE SEQUENCE [LARGE SCALE GENOMIC DNA]</scope>
    <source>
        <tissue evidence="11">Whole organism</tissue>
    </source>
</reference>
<dbReference type="InParanoid" id="A0A067QY10"/>
<dbReference type="GO" id="GO:0005886">
    <property type="term" value="C:plasma membrane"/>
    <property type="evidence" value="ECO:0007669"/>
    <property type="project" value="UniProtKB-SubCell"/>
</dbReference>
<evidence type="ECO:0000256" key="5">
    <source>
        <dbReference type="ARBA" id="ARBA00022725"/>
    </source>
</evidence>
<feature type="transmembrane region" description="Helical" evidence="10">
    <location>
        <begin position="260"/>
        <end position="281"/>
    </location>
</feature>
<keyword evidence="9 10" id="KW-0807">Transducer</keyword>
<evidence type="ECO:0000256" key="9">
    <source>
        <dbReference type="ARBA" id="ARBA00023224"/>
    </source>
</evidence>
<dbReference type="AlphaFoldDB" id="A0A067QY10"/>
<evidence type="ECO:0000256" key="6">
    <source>
        <dbReference type="ARBA" id="ARBA00022989"/>
    </source>
</evidence>
<dbReference type="GO" id="GO:0007165">
    <property type="term" value="P:signal transduction"/>
    <property type="evidence" value="ECO:0007669"/>
    <property type="project" value="UniProtKB-KW"/>
</dbReference>
<keyword evidence="4 10" id="KW-0812">Transmembrane</keyword>
<gene>
    <name evidence="11" type="ORF">L798_00586</name>
</gene>